<reference evidence="6" key="1">
    <citation type="journal article" date="2019" name="Int. J. Syst. Evol. Microbiol.">
        <title>The Global Catalogue of Microorganisms (GCM) 10K type strain sequencing project: providing services to taxonomists for standard genome sequencing and annotation.</title>
        <authorList>
            <consortium name="The Broad Institute Genomics Platform"/>
            <consortium name="The Broad Institute Genome Sequencing Center for Infectious Disease"/>
            <person name="Wu L."/>
            <person name="Ma J."/>
        </authorList>
    </citation>
    <scope>NUCLEOTIDE SEQUENCE [LARGE SCALE GENOMIC DNA]</scope>
    <source>
        <strain evidence="6">JCM 15134</strain>
    </source>
</reference>
<dbReference type="InterPro" id="IPR044946">
    <property type="entry name" value="Restrct_endonuc_typeI_TRD_sf"/>
</dbReference>
<dbReference type="PANTHER" id="PTHR43140">
    <property type="entry name" value="TYPE-1 RESTRICTION ENZYME ECOKI SPECIFICITY PROTEIN"/>
    <property type="match status" value="1"/>
</dbReference>
<dbReference type="PANTHER" id="PTHR43140:SF1">
    <property type="entry name" value="TYPE I RESTRICTION ENZYME ECOKI SPECIFICITY SUBUNIT"/>
    <property type="match status" value="1"/>
</dbReference>
<dbReference type="Gene3D" id="3.90.220.20">
    <property type="entry name" value="DNA methylase specificity domains"/>
    <property type="match status" value="2"/>
</dbReference>
<evidence type="ECO:0000256" key="2">
    <source>
        <dbReference type="ARBA" id="ARBA00022747"/>
    </source>
</evidence>
<sequence>MTFWQPRKLSEVCVIDKQQGNHIGLPYVGMEHIESGTGRFIGDLAPVEVKSTTFKFSSDHVLYGRLRPYLNKVMVPDFEAGHCSTEIFPLRPVKEQLCKKFLFYWLTMQSTVDHINRTCTGARMPRANMNEVLTFTISVPPLPEQQRIVTLLDESFEGIEAATAKAEQNLKNARGLFDSYLNSLCRNHSGEGKITTLGEVCDLYQGLAINSKTKHLLDENGSIPLLRIKDLRNGTSEQFVKNEGWPSNAYIEPNDLVYTRTGQIGLVFKGREGVLHNNAFKVSPRSELSPEYLYWWLQHTDFKDLIISLASRAAQPDITHKLFKEQKIFLPTINAQLSAAEKLDLLNEEVSQLATIYQQKLSALSELKQSILQKAFAGELH</sequence>
<dbReference type="EMBL" id="BAAAET010000001">
    <property type="protein sequence ID" value="GAA0685371.1"/>
    <property type="molecule type" value="Genomic_DNA"/>
</dbReference>
<keyword evidence="6" id="KW-1185">Reference proteome</keyword>
<dbReference type="InterPro" id="IPR000055">
    <property type="entry name" value="Restrct_endonuc_typeI_TRD"/>
</dbReference>
<accession>A0ABP3TCZ2</accession>
<dbReference type="InterPro" id="IPR051212">
    <property type="entry name" value="Type-I_RE_S_subunit"/>
</dbReference>
<name>A0ABP3TCZ2_9GAMM</name>
<dbReference type="Proteomes" id="UP001499915">
    <property type="component" value="Unassembled WGS sequence"/>
</dbReference>
<dbReference type="SUPFAM" id="SSF116734">
    <property type="entry name" value="DNA methylase specificity domain"/>
    <property type="match status" value="2"/>
</dbReference>
<organism evidence="5 6">
    <name type="scientific">Marinobacterium maritimum</name>
    <dbReference type="NCBI Taxonomy" id="500162"/>
    <lineage>
        <taxon>Bacteria</taxon>
        <taxon>Pseudomonadati</taxon>
        <taxon>Pseudomonadota</taxon>
        <taxon>Gammaproteobacteria</taxon>
        <taxon>Oceanospirillales</taxon>
        <taxon>Oceanospirillaceae</taxon>
        <taxon>Marinobacterium</taxon>
    </lineage>
</organism>
<feature type="domain" description="Type I restriction modification DNA specificity" evidence="4">
    <location>
        <begin position="4"/>
        <end position="161"/>
    </location>
</feature>
<evidence type="ECO:0000313" key="5">
    <source>
        <dbReference type="EMBL" id="GAA0685371.1"/>
    </source>
</evidence>
<protein>
    <recommendedName>
        <fullName evidence="4">Type I restriction modification DNA specificity domain-containing protein</fullName>
    </recommendedName>
</protein>
<evidence type="ECO:0000256" key="3">
    <source>
        <dbReference type="ARBA" id="ARBA00023125"/>
    </source>
</evidence>
<proteinExistence type="inferred from homology"/>
<dbReference type="RefSeq" id="WP_343802830.1">
    <property type="nucleotide sequence ID" value="NZ_BAAAET010000001.1"/>
</dbReference>
<keyword evidence="2" id="KW-0680">Restriction system</keyword>
<keyword evidence="3" id="KW-0238">DNA-binding</keyword>
<comment type="similarity">
    <text evidence="1">Belongs to the type-I restriction system S methylase family.</text>
</comment>
<comment type="caution">
    <text evidence="5">The sequence shown here is derived from an EMBL/GenBank/DDBJ whole genome shotgun (WGS) entry which is preliminary data.</text>
</comment>
<evidence type="ECO:0000313" key="6">
    <source>
        <dbReference type="Proteomes" id="UP001499915"/>
    </source>
</evidence>
<dbReference type="Pfam" id="PF01420">
    <property type="entry name" value="Methylase_S"/>
    <property type="match status" value="2"/>
</dbReference>
<gene>
    <name evidence="5" type="ORF">GCM10009104_08680</name>
</gene>
<evidence type="ECO:0000256" key="1">
    <source>
        <dbReference type="ARBA" id="ARBA00010923"/>
    </source>
</evidence>
<evidence type="ECO:0000259" key="4">
    <source>
        <dbReference type="Pfam" id="PF01420"/>
    </source>
</evidence>
<feature type="domain" description="Type I restriction modification DNA specificity" evidence="4">
    <location>
        <begin position="194"/>
        <end position="348"/>
    </location>
</feature>